<accession>A0A9J6EU54</accession>
<evidence type="ECO:0000256" key="2">
    <source>
        <dbReference type="ARBA" id="ARBA00022723"/>
    </source>
</evidence>
<keyword evidence="2" id="KW-0479">Metal-binding</keyword>
<dbReference type="InterPro" id="IPR017946">
    <property type="entry name" value="PLC-like_Pdiesterase_TIM-brl"/>
</dbReference>
<evidence type="ECO:0000256" key="3">
    <source>
        <dbReference type="ARBA" id="ARBA00022842"/>
    </source>
</evidence>
<name>A0A9J6EU54_RHIMP</name>
<keyword evidence="7" id="KW-1185">Reference proteome</keyword>
<evidence type="ECO:0000256" key="1">
    <source>
        <dbReference type="ARBA" id="ARBA00000110"/>
    </source>
</evidence>
<dbReference type="GO" id="GO:0006629">
    <property type="term" value="P:lipid metabolic process"/>
    <property type="evidence" value="ECO:0007669"/>
    <property type="project" value="InterPro"/>
</dbReference>
<dbReference type="SUPFAM" id="SSF51695">
    <property type="entry name" value="PLC-like phosphodiesterases"/>
    <property type="match status" value="1"/>
</dbReference>
<evidence type="ECO:0000313" key="7">
    <source>
        <dbReference type="Proteomes" id="UP000821866"/>
    </source>
</evidence>
<dbReference type="AlphaFoldDB" id="A0A9J6EU54"/>
<evidence type="ECO:0000313" key="6">
    <source>
        <dbReference type="EMBL" id="KAH8037757.1"/>
    </source>
</evidence>
<keyword evidence="4" id="KW-1015">Disulfide bond</keyword>
<dbReference type="Proteomes" id="UP000821866">
    <property type="component" value="Chromosome 10"/>
</dbReference>
<keyword evidence="3" id="KW-0460">Magnesium</keyword>
<sequence>MLRNNGGKYEGRLALLFLDLKTSSLSWDKKFNAGVDVARKLLDHLWHGVSVRKAMNVLLSVPSVNDKEVFRGAVRTVQRQEPEMIKKIGFDVSNNDELAAIGDMYRQLGIQGHRWQGDGITNCFSFLRSTSRLESVIENRDAAGVPSGYVDKAYHWTIDMPHQLRLSLRKNVDGIITNMPQYLADILKEEEFRDTVRLANAGDNPWTRFERRYSCNDQDSFIAWDVLGGGSEG</sequence>
<evidence type="ECO:0000256" key="5">
    <source>
        <dbReference type="ARBA" id="ARBA00023239"/>
    </source>
</evidence>
<dbReference type="GO" id="GO:0016829">
    <property type="term" value="F:lyase activity"/>
    <property type="evidence" value="ECO:0007669"/>
    <property type="project" value="UniProtKB-KW"/>
</dbReference>
<dbReference type="GO" id="GO:0008081">
    <property type="term" value="F:phosphoric diester hydrolase activity"/>
    <property type="evidence" value="ECO:0007669"/>
    <property type="project" value="InterPro"/>
</dbReference>
<dbReference type="EMBL" id="JABSTU010000002">
    <property type="protein sequence ID" value="KAH8037757.1"/>
    <property type="molecule type" value="Genomic_DNA"/>
</dbReference>
<organism evidence="6 7">
    <name type="scientific">Rhipicephalus microplus</name>
    <name type="common">Cattle tick</name>
    <name type="synonym">Boophilus microplus</name>
    <dbReference type="NCBI Taxonomy" id="6941"/>
    <lineage>
        <taxon>Eukaryota</taxon>
        <taxon>Metazoa</taxon>
        <taxon>Ecdysozoa</taxon>
        <taxon>Arthropoda</taxon>
        <taxon>Chelicerata</taxon>
        <taxon>Arachnida</taxon>
        <taxon>Acari</taxon>
        <taxon>Parasitiformes</taxon>
        <taxon>Ixodida</taxon>
        <taxon>Ixodoidea</taxon>
        <taxon>Ixodidae</taxon>
        <taxon>Rhipicephalinae</taxon>
        <taxon>Rhipicephalus</taxon>
        <taxon>Boophilus</taxon>
    </lineage>
</organism>
<proteinExistence type="predicted"/>
<reference evidence="6" key="1">
    <citation type="journal article" date="2020" name="Cell">
        <title>Large-Scale Comparative Analyses of Tick Genomes Elucidate Their Genetic Diversity and Vector Capacities.</title>
        <authorList>
            <consortium name="Tick Genome and Microbiome Consortium (TIGMIC)"/>
            <person name="Jia N."/>
            <person name="Wang J."/>
            <person name="Shi W."/>
            <person name="Du L."/>
            <person name="Sun Y."/>
            <person name="Zhan W."/>
            <person name="Jiang J.F."/>
            <person name="Wang Q."/>
            <person name="Zhang B."/>
            <person name="Ji P."/>
            <person name="Bell-Sakyi L."/>
            <person name="Cui X.M."/>
            <person name="Yuan T.T."/>
            <person name="Jiang B.G."/>
            <person name="Yang W.F."/>
            <person name="Lam T.T."/>
            <person name="Chang Q.C."/>
            <person name="Ding S.J."/>
            <person name="Wang X.J."/>
            <person name="Zhu J.G."/>
            <person name="Ruan X.D."/>
            <person name="Zhao L."/>
            <person name="Wei J.T."/>
            <person name="Ye R.Z."/>
            <person name="Que T.C."/>
            <person name="Du C.H."/>
            <person name="Zhou Y.H."/>
            <person name="Cheng J.X."/>
            <person name="Dai P.F."/>
            <person name="Guo W.B."/>
            <person name="Han X.H."/>
            <person name="Huang E.J."/>
            <person name="Li L.F."/>
            <person name="Wei W."/>
            <person name="Gao Y.C."/>
            <person name="Liu J.Z."/>
            <person name="Shao H.Z."/>
            <person name="Wang X."/>
            <person name="Wang C.C."/>
            <person name="Yang T.C."/>
            <person name="Huo Q.B."/>
            <person name="Li W."/>
            <person name="Chen H.Y."/>
            <person name="Chen S.E."/>
            <person name="Zhou L.G."/>
            <person name="Ni X.B."/>
            <person name="Tian J.H."/>
            <person name="Sheng Y."/>
            <person name="Liu T."/>
            <person name="Pan Y.S."/>
            <person name="Xia L.Y."/>
            <person name="Li J."/>
            <person name="Zhao F."/>
            <person name="Cao W.C."/>
        </authorList>
    </citation>
    <scope>NUCLEOTIDE SEQUENCE</scope>
    <source>
        <strain evidence="6">Rmic-2018</strain>
    </source>
</reference>
<gene>
    <name evidence="6" type="ORF">HPB51_017257</name>
</gene>
<dbReference type="VEuPathDB" id="VectorBase:LOC119179215"/>
<comment type="catalytic activity">
    <reaction evidence="1">
        <text>an N-(acyl)-sphingosylphosphoethanolamine = an N-(acyl)-sphingosyl-1,3-cyclic phosphate + ethanolamine</text>
        <dbReference type="Rhea" id="RHEA:60648"/>
        <dbReference type="ChEBI" id="CHEBI:57603"/>
        <dbReference type="ChEBI" id="CHEBI:143891"/>
        <dbReference type="ChEBI" id="CHEBI:143892"/>
    </reaction>
</comment>
<reference evidence="6" key="2">
    <citation type="submission" date="2021-09" db="EMBL/GenBank/DDBJ databases">
        <authorList>
            <person name="Jia N."/>
            <person name="Wang J."/>
            <person name="Shi W."/>
            <person name="Du L."/>
            <person name="Sun Y."/>
            <person name="Zhan W."/>
            <person name="Jiang J."/>
            <person name="Wang Q."/>
            <person name="Zhang B."/>
            <person name="Ji P."/>
            <person name="Sakyi L.B."/>
            <person name="Cui X."/>
            <person name="Yuan T."/>
            <person name="Jiang B."/>
            <person name="Yang W."/>
            <person name="Lam T.T.-Y."/>
            <person name="Chang Q."/>
            <person name="Ding S."/>
            <person name="Wang X."/>
            <person name="Zhu J."/>
            <person name="Ruan X."/>
            <person name="Zhao L."/>
            <person name="Wei J."/>
            <person name="Que T."/>
            <person name="Du C."/>
            <person name="Cheng J."/>
            <person name="Dai P."/>
            <person name="Han X."/>
            <person name="Huang E."/>
            <person name="Gao Y."/>
            <person name="Liu J."/>
            <person name="Shao H."/>
            <person name="Ye R."/>
            <person name="Li L."/>
            <person name="Wei W."/>
            <person name="Wang X."/>
            <person name="Wang C."/>
            <person name="Huo Q."/>
            <person name="Li W."/>
            <person name="Guo W."/>
            <person name="Chen H."/>
            <person name="Chen S."/>
            <person name="Zhou L."/>
            <person name="Zhou L."/>
            <person name="Ni X."/>
            <person name="Tian J."/>
            <person name="Zhou Y."/>
            <person name="Sheng Y."/>
            <person name="Liu T."/>
            <person name="Pan Y."/>
            <person name="Xia L."/>
            <person name="Li J."/>
            <person name="Zhao F."/>
            <person name="Cao W."/>
        </authorList>
    </citation>
    <scope>NUCLEOTIDE SEQUENCE</scope>
    <source>
        <strain evidence="6">Rmic-2018</strain>
        <tissue evidence="6">Larvae</tissue>
    </source>
</reference>
<keyword evidence="5" id="KW-0456">Lyase</keyword>
<comment type="caution">
    <text evidence="6">The sequence shown here is derived from an EMBL/GenBank/DDBJ whole genome shotgun (WGS) entry which is preliminary data.</text>
</comment>
<dbReference type="GO" id="GO:0046872">
    <property type="term" value="F:metal ion binding"/>
    <property type="evidence" value="ECO:0007669"/>
    <property type="project" value="UniProtKB-KW"/>
</dbReference>
<dbReference type="Gene3D" id="3.20.20.190">
    <property type="entry name" value="Phosphatidylinositol (PI) phosphodiesterase"/>
    <property type="match status" value="1"/>
</dbReference>
<protein>
    <submittedName>
        <fullName evidence="6">Uncharacterized protein</fullName>
    </submittedName>
</protein>
<evidence type="ECO:0000256" key="4">
    <source>
        <dbReference type="ARBA" id="ARBA00023157"/>
    </source>
</evidence>